<proteinExistence type="predicted"/>
<gene>
    <name evidence="1" type="ORF">JZ786_11365</name>
</gene>
<reference evidence="1 2" key="1">
    <citation type="submission" date="2021-02" db="EMBL/GenBank/DDBJ databases">
        <title>Alicyclobacillus curvatus sp. nov. and Alicyclobacillus mengziensis sp. nov., two acidophilic bacteria isolated from acid mine drainage.</title>
        <authorList>
            <person name="Huang Y."/>
        </authorList>
    </citation>
    <scope>NUCLEOTIDE SEQUENCE [LARGE SCALE GENOMIC DNA]</scope>
    <source>
        <strain evidence="1 2">S30H14</strain>
    </source>
</reference>
<dbReference type="InterPro" id="IPR023378">
    <property type="entry name" value="YheA/YmcA-like_dom_sf"/>
</dbReference>
<organism evidence="1 2">
    <name type="scientific">Alicyclobacillus mengziensis</name>
    <dbReference type="NCBI Taxonomy" id="2931921"/>
    <lineage>
        <taxon>Bacteria</taxon>
        <taxon>Bacillati</taxon>
        <taxon>Bacillota</taxon>
        <taxon>Bacilli</taxon>
        <taxon>Bacillales</taxon>
        <taxon>Alicyclobacillaceae</taxon>
        <taxon>Alicyclobacillus</taxon>
    </lineage>
</organism>
<protein>
    <submittedName>
        <fullName evidence="1">YlbF family regulator</fullName>
    </submittedName>
</protein>
<dbReference type="InterPro" id="IPR010368">
    <property type="entry name" value="Com_YlbF"/>
</dbReference>
<dbReference type="EMBL" id="CP071182">
    <property type="protein sequence ID" value="QSO49442.1"/>
    <property type="molecule type" value="Genomic_DNA"/>
</dbReference>
<dbReference type="AlphaFoldDB" id="A0A9X7Z8A7"/>
<dbReference type="SUPFAM" id="SSF158622">
    <property type="entry name" value="YheA/YmcA-like"/>
    <property type="match status" value="1"/>
</dbReference>
<dbReference type="Proteomes" id="UP000663505">
    <property type="component" value="Chromosome"/>
</dbReference>
<name>A0A9X7Z8A7_9BACL</name>
<dbReference type="Gene3D" id="1.20.1500.10">
    <property type="entry name" value="YheA/YmcA-like"/>
    <property type="match status" value="1"/>
</dbReference>
<dbReference type="PANTHER" id="PTHR38448:SF1">
    <property type="entry name" value="YLBF FAMILY REGULATOR"/>
    <property type="match status" value="1"/>
</dbReference>
<dbReference type="PIRSF" id="PIRSF021287">
    <property type="entry name" value="Biofilm_formation_YmcA"/>
    <property type="match status" value="1"/>
</dbReference>
<dbReference type="InterPro" id="IPR016783">
    <property type="entry name" value="Biofilm_formation_YmcA"/>
</dbReference>
<dbReference type="RefSeq" id="WP_206658753.1">
    <property type="nucleotide sequence ID" value="NZ_CP071182.1"/>
</dbReference>
<dbReference type="Pfam" id="PF06133">
    <property type="entry name" value="Com_YlbF"/>
    <property type="match status" value="1"/>
</dbReference>
<dbReference type="InterPro" id="IPR052767">
    <property type="entry name" value="Bact_com_dev_regulator"/>
</dbReference>
<evidence type="ECO:0000313" key="2">
    <source>
        <dbReference type="Proteomes" id="UP000663505"/>
    </source>
</evidence>
<sequence length="124" mass="14133">MNQSELWAETDELAELIIQSPEIVAFHEAEKHLKAHPKANQMMAELRELQAQVADFQARKVPPKHFLHLLKDSESLLEELEKIPEVIAFQRAQQNVNDLLKSVTDRLAQAVLSGVADDEEDNRI</sequence>
<dbReference type="KEGG" id="afx:JZ786_11365"/>
<evidence type="ECO:0000313" key="1">
    <source>
        <dbReference type="EMBL" id="QSO49442.1"/>
    </source>
</evidence>
<accession>A0A9X7Z8A7</accession>
<dbReference type="PANTHER" id="PTHR38448">
    <property type="entry name" value="REGULATORY PROTEIN YLBF-RELATED"/>
    <property type="match status" value="1"/>
</dbReference>
<keyword evidence="2" id="KW-1185">Reference proteome</keyword>